<reference evidence="2" key="1">
    <citation type="journal article" date="2023" name="BMC Genomics">
        <title>Chromosome-level genome assemblies of Cutaneotrichosporon spp. (Trichosporonales, Basidiomycota) reveal imbalanced evolution between nucleotide sequences and chromosome synteny.</title>
        <authorList>
            <person name="Kobayashi Y."/>
            <person name="Kayamori A."/>
            <person name="Aoki K."/>
            <person name="Shiwa Y."/>
            <person name="Matsutani M."/>
            <person name="Fujita N."/>
            <person name="Sugita T."/>
            <person name="Iwasaki W."/>
            <person name="Tanaka N."/>
            <person name="Takashima M."/>
        </authorList>
    </citation>
    <scope>NUCLEOTIDE SEQUENCE</scope>
    <source>
        <strain evidence="2">HIS016</strain>
    </source>
</reference>
<feature type="region of interest" description="Disordered" evidence="1">
    <location>
        <begin position="328"/>
        <end position="355"/>
    </location>
</feature>
<organism evidence="2 3">
    <name type="scientific">Cutaneotrichosporon spelunceum</name>
    <dbReference type="NCBI Taxonomy" id="1672016"/>
    <lineage>
        <taxon>Eukaryota</taxon>
        <taxon>Fungi</taxon>
        <taxon>Dikarya</taxon>
        <taxon>Basidiomycota</taxon>
        <taxon>Agaricomycotina</taxon>
        <taxon>Tremellomycetes</taxon>
        <taxon>Trichosporonales</taxon>
        <taxon>Trichosporonaceae</taxon>
        <taxon>Cutaneotrichosporon</taxon>
    </lineage>
</organism>
<feature type="region of interest" description="Disordered" evidence="1">
    <location>
        <begin position="1"/>
        <end position="36"/>
    </location>
</feature>
<feature type="compositionally biased region" description="Low complexity" evidence="1">
    <location>
        <begin position="407"/>
        <end position="422"/>
    </location>
</feature>
<name>A0AAD3TVL4_9TREE</name>
<dbReference type="EMBL" id="BTCM01000004">
    <property type="protein sequence ID" value="GMK57722.1"/>
    <property type="molecule type" value="Genomic_DNA"/>
</dbReference>
<comment type="caution">
    <text evidence="2">The sequence shown here is derived from an EMBL/GenBank/DDBJ whole genome shotgun (WGS) entry which is preliminary data.</text>
</comment>
<keyword evidence="3" id="KW-1185">Reference proteome</keyword>
<dbReference type="Proteomes" id="UP001222932">
    <property type="component" value="Unassembled WGS sequence"/>
</dbReference>
<feature type="compositionally biased region" description="Basic and acidic residues" evidence="1">
    <location>
        <begin position="73"/>
        <end position="88"/>
    </location>
</feature>
<feature type="region of interest" description="Disordered" evidence="1">
    <location>
        <begin position="401"/>
        <end position="422"/>
    </location>
</feature>
<accession>A0AAD3TVL4</accession>
<feature type="region of interest" description="Disordered" evidence="1">
    <location>
        <begin position="57"/>
        <end position="88"/>
    </location>
</feature>
<evidence type="ECO:0000256" key="1">
    <source>
        <dbReference type="SAM" id="MobiDB-lite"/>
    </source>
</evidence>
<protein>
    <submittedName>
        <fullName evidence="2">Uncharacterized protein</fullName>
    </submittedName>
</protein>
<reference evidence="2" key="2">
    <citation type="submission" date="2023-06" db="EMBL/GenBank/DDBJ databases">
        <authorList>
            <person name="Kobayashi Y."/>
            <person name="Kayamori A."/>
            <person name="Aoki K."/>
            <person name="Shiwa Y."/>
            <person name="Fujita N."/>
            <person name="Sugita T."/>
            <person name="Iwasaki W."/>
            <person name="Tanaka N."/>
            <person name="Takashima M."/>
        </authorList>
    </citation>
    <scope>NUCLEOTIDE SEQUENCE</scope>
    <source>
        <strain evidence="2">HIS016</strain>
    </source>
</reference>
<proteinExistence type="predicted"/>
<dbReference type="AlphaFoldDB" id="A0AAD3TVL4"/>
<feature type="region of interest" description="Disordered" evidence="1">
    <location>
        <begin position="120"/>
        <end position="144"/>
    </location>
</feature>
<evidence type="ECO:0000313" key="2">
    <source>
        <dbReference type="EMBL" id="GMK57722.1"/>
    </source>
</evidence>
<evidence type="ECO:0000313" key="3">
    <source>
        <dbReference type="Proteomes" id="UP001222932"/>
    </source>
</evidence>
<gene>
    <name evidence="2" type="ORF">CspeluHIS016_0405560</name>
</gene>
<sequence>MQRDMAHRQQVRRGVSKRGTERVELKPAPGQTLGCSPFETHLLDQVDNDLQDVPARTSLKAPTAPVDIPGSSCDERAGEASEPHRHARSLDLDAVTERNMMAHARGLGTRAAPADASKRHSHHISQSSTASIDVPGGLHSVGDSESVTSATGLLPVATFRIPSRSRPPPLDLSLTPGPTVPCELKRLPSSLGNRSELSPGRKAQLVRRTRKLERVLGEPLDEKHVEQYVVEPSLSTTTVMTKLEEGVWPDSPTGGLPEWARADVVPRCESLTGEVDEEPLPSSCVLVHQRSRSGLALNRMRSLMSRDTPPPAKIVVNLTREVRTIETQVRSSPMVRHSANRDRHQPPTPDTPRSFMTVSTIETYEEASRRQRRHQLAKRLLGIHIPPHALRPREDDLVPRCTPQGRSASESSLSLQSGVSHISASENGRARLAARLRRKVRAGSHMSIAEPQQQAFNGVDTMSRAEKAVARKRASKLEQMFGRVPPQDMFLPVRPRGSVDLGGLRESVADDQPDPASSTSAYAYATALAALSGTPPARPVHSPLGDVRVASGHPIPSPAFTGYRDSIRSLIWLVENDQSRLASIVDEIAELDDSAPSIRRASFSSIDFGRSTVEATRARSPRSPRSPMALIQSIGRVTGFVAEPPTPGTPEVSAHTLARRRTRKLSTFFGERVDPAHAHVVHHHHAHMYSLPSTHPPHLHVPVMPSSFHAVPGNHTARPSSPPSAMHGPRTSVFGFAALAEPESVPPTAARRRETFDGVLGELWRNVQAEAAQGRMRAGEFGKLREMWSRLGRQRAQSGAWAEL</sequence>